<accession>A0AAW1JFS0</accession>
<name>A0AAW1JFS0_POPJA</name>
<evidence type="ECO:0000256" key="5">
    <source>
        <dbReference type="ARBA" id="ARBA00022723"/>
    </source>
</evidence>
<dbReference type="InterPro" id="IPR001199">
    <property type="entry name" value="Cyt_B5-like_heme/steroid-bd"/>
</dbReference>
<keyword evidence="4" id="KW-0812">Transmembrane</keyword>
<evidence type="ECO:0000256" key="2">
    <source>
        <dbReference type="ARBA" id="ARBA00022448"/>
    </source>
</evidence>
<keyword evidence="8" id="KW-0249">Electron transport</keyword>
<dbReference type="PANTHER" id="PTHR19359:SF150">
    <property type="entry name" value="CYTOCHROME B5"/>
    <property type="match status" value="1"/>
</dbReference>
<dbReference type="Gene3D" id="3.10.120.10">
    <property type="entry name" value="Cytochrome b5-like heme/steroid binding domain"/>
    <property type="match status" value="1"/>
</dbReference>
<evidence type="ECO:0000256" key="9">
    <source>
        <dbReference type="ARBA" id="ARBA00023004"/>
    </source>
</evidence>
<dbReference type="Proteomes" id="UP001458880">
    <property type="component" value="Unassembled WGS sequence"/>
</dbReference>
<dbReference type="InterPro" id="IPR018506">
    <property type="entry name" value="Cyt_B5_heme-BS"/>
</dbReference>
<reference evidence="16 17" key="1">
    <citation type="journal article" date="2024" name="BMC Genomics">
        <title>De novo assembly and annotation of Popillia japonica's genome with initial clues to its potential as an invasive pest.</title>
        <authorList>
            <person name="Cucini C."/>
            <person name="Boschi S."/>
            <person name="Funari R."/>
            <person name="Cardaioli E."/>
            <person name="Iannotti N."/>
            <person name="Marturano G."/>
            <person name="Paoli F."/>
            <person name="Bruttini M."/>
            <person name="Carapelli A."/>
            <person name="Frati F."/>
            <person name="Nardi F."/>
        </authorList>
    </citation>
    <scope>NUCLEOTIDE SEQUENCE [LARGE SCALE GENOMIC DNA]</scope>
    <source>
        <strain evidence="16">DMR45628</strain>
    </source>
</reference>
<evidence type="ECO:0000256" key="14">
    <source>
        <dbReference type="RuleBase" id="RU362121"/>
    </source>
</evidence>
<keyword evidence="2" id="KW-0813">Transport</keyword>
<dbReference type="PROSITE" id="PS50255">
    <property type="entry name" value="CYTOCHROME_B5_2"/>
    <property type="match status" value="1"/>
</dbReference>
<dbReference type="GO" id="GO:0005789">
    <property type="term" value="C:endoplasmic reticulum membrane"/>
    <property type="evidence" value="ECO:0007669"/>
    <property type="project" value="UniProtKB-SubCell"/>
</dbReference>
<keyword evidence="7" id="KW-0492">Microsome</keyword>
<dbReference type="EMBL" id="JASPKY010000409">
    <property type="protein sequence ID" value="KAK9701713.1"/>
    <property type="molecule type" value="Genomic_DNA"/>
</dbReference>
<proteinExistence type="inferred from homology"/>
<evidence type="ECO:0000256" key="8">
    <source>
        <dbReference type="ARBA" id="ARBA00022982"/>
    </source>
</evidence>
<dbReference type="PANTHER" id="PTHR19359">
    <property type="entry name" value="CYTOCHROME B5"/>
    <property type="match status" value="1"/>
</dbReference>
<evidence type="ECO:0000256" key="11">
    <source>
        <dbReference type="ARBA" id="ARBA00037877"/>
    </source>
</evidence>
<keyword evidence="6" id="KW-0256">Endoplasmic reticulum</keyword>
<gene>
    <name evidence="16" type="ORF">QE152_g30427</name>
</gene>
<feature type="domain" description="Cytochrome b5 heme-binding" evidence="15">
    <location>
        <begin position="7"/>
        <end position="85"/>
    </location>
</feature>
<dbReference type="PROSITE" id="PS00191">
    <property type="entry name" value="CYTOCHROME_B5_1"/>
    <property type="match status" value="1"/>
</dbReference>
<comment type="similarity">
    <text evidence="12 14">Belongs to the cytochrome b5 family.</text>
</comment>
<dbReference type="Pfam" id="PF00173">
    <property type="entry name" value="Cyt-b5"/>
    <property type="match status" value="1"/>
</dbReference>
<evidence type="ECO:0000256" key="13">
    <source>
        <dbReference type="ARBA" id="ARBA00039806"/>
    </source>
</evidence>
<evidence type="ECO:0000259" key="15">
    <source>
        <dbReference type="PROSITE" id="PS50255"/>
    </source>
</evidence>
<dbReference type="InterPro" id="IPR050668">
    <property type="entry name" value="Cytochrome_b5"/>
</dbReference>
<evidence type="ECO:0000256" key="4">
    <source>
        <dbReference type="ARBA" id="ARBA00022692"/>
    </source>
</evidence>
<evidence type="ECO:0000256" key="3">
    <source>
        <dbReference type="ARBA" id="ARBA00022617"/>
    </source>
</evidence>
<dbReference type="SUPFAM" id="SSF55856">
    <property type="entry name" value="Cytochrome b5-like heme/steroid binding domain"/>
    <property type="match status" value="1"/>
</dbReference>
<keyword evidence="3 14" id="KW-0349">Heme</keyword>
<evidence type="ECO:0000256" key="7">
    <source>
        <dbReference type="ARBA" id="ARBA00022848"/>
    </source>
</evidence>
<keyword evidence="5 14" id="KW-0479">Metal-binding</keyword>
<dbReference type="AlphaFoldDB" id="A0AAW1JFS0"/>
<dbReference type="PRINTS" id="PR00363">
    <property type="entry name" value="CYTOCHROMEB5"/>
</dbReference>
<evidence type="ECO:0000256" key="1">
    <source>
        <dbReference type="ARBA" id="ARBA00004131"/>
    </source>
</evidence>
<comment type="subcellular location">
    <subcellularLocation>
        <location evidence="1">Endoplasmic reticulum membrane</location>
        <topology evidence="1">Single-pass membrane protein</topology>
        <orientation evidence="1">Cytoplasmic side</orientation>
    </subcellularLocation>
    <subcellularLocation>
        <location evidence="11">Microsome membrane</location>
        <topology evidence="11">Single-pass membrane protein</topology>
        <orientation evidence="11">Cytoplasmic side</orientation>
    </subcellularLocation>
</comment>
<evidence type="ECO:0000256" key="12">
    <source>
        <dbReference type="ARBA" id="ARBA00038168"/>
    </source>
</evidence>
<evidence type="ECO:0000256" key="10">
    <source>
        <dbReference type="ARBA" id="ARBA00023136"/>
    </source>
</evidence>
<sequence>MSDKPDVKYYSLVEIKQNNGVNDGKCWIIYKNKVYDVTDFIKDHPGGPELVTEWGGKDSTKAFDNAGHSSDARNMLKPYKIGELAMEDRAVKQTKNAKSPNAQVRRSIASIVTCGLCG</sequence>
<evidence type="ECO:0000256" key="6">
    <source>
        <dbReference type="ARBA" id="ARBA00022824"/>
    </source>
</evidence>
<dbReference type="FunFam" id="3.10.120.10:FF:000002">
    <property type="entry name" value="Cytochrome b5 type B"/>
    <property type="match status" value="1"/>
</dbReference>
<dbReference type="GO" id="GO:0020037">
    <property type="term" value="F:heme binding"/>
    <property type="evidence" value="ECO:0007669"/>
    <property type="project" value="UniProtKB-UniRule"/>
</dbReference>
<evidence type="ECO:0000313" key="17">
    <source>
        <dbReference type="Proteomes" id="UP001458880"/>
    </source>
</evidence>
<keyword evidence="17" id="KW-1185">Reference proteome</keyword>
<evidence type="ECO:0000313" key="16">
    <source>
        <dbReference type="EMBL" id="KAK9701713.1"/>
    </source>
</evidence>
<keyword evidence="10" id="KW-0472">Membrane</keyword>
<keyword evidence="9 14" id="KW-0408">Iron</keyword>
<dbReference type="SMART" id="SM01117">
    <property type="entry name" value="Cyt-b5"/>
    <property type="match status" value="1"/>
</dbReference>
<protein>
    <recommendedName>
        <fullName evidence="13">Cytochrome b5</fullName>
    </recommendedName>
</protein>
<dbReference type="GO" id="GO:0046872">
    <property type="term" value="F:metal ion binding"/>
    <property type="evidence" value="ECO:0007669"/>
    <property type="project" value="UniProtKB-UniRule"/>
</dbReference>
<dbReference type="InterPro" id="IPR036400">
    <property type="entry name" value="Cyt_B5-like_heme/steroid_sf"/>
</dbReference>
<comment type="caution">
    <text evidence="16">The sequence shown here is derived from an EMBL/GenBank/DDBJ whole genome shotgun (WGS) entry which is preliminary data.</text>
</comment>
<organism evidence="16 17">
    <name type="scientific">Popillia japonica</name>
    <name type="common">Japanese beetle</name>
    <dbReference type="NCBI Taxonomy" id="7064"/>
    <lineage>
        <taxon>Eukaryota</taxon>
        <taxon>Metazoa</taxon>
        <taxon>Ecdysozoa</taxon>
        <taxon>Arthropoda</taxon>
        <taxon>Hexapoda</taxon>
        <taxon>Insecta</taxon>
        <taxon>Pterygota</taxon>
        <taxon>Neoptera</taxon>
        <taxon>Endopterygota</taxon>
        <taxon>Coleoptera</taxon>
        <taxon>Polyphaga</taxon>
        <taxon>Scarabaeiformia</taxon>
        <taxon>Scarabaeidae</taxon>
        <taxon>Rutelinae</taxon>
        <taxon>Popillia</taxon>
    </lineage>
</organism>